<dbReference type="InterPro" id="IPR024728">
    <property type="entry name" value="PolY_HhH_motif"/>
</dbReference>
<evidence type="ECO:0000256" key="8">
    <source>
        <dbReference type="ARBA" id="ARBA00023236"/>
    </source>
</evidence>
<keyword evidence="8" id="KW-0742">SOS response</keyword>
<dbReference type="InterPro" id="IPR043128">
    <property type="entry name" value="Rev_trsase/Diguanyl_cyclase"/>
</dbReference>
<dbReference type="GO" id="GO:0005829">
    <property type="term" value="C:cytosol"/>
    <property type="evidence" value="ECO:0007669"/>
    <property type="project" value="TreeGrafter"/>
</dbReference>
<evidence type="ECO:0000256" key="4">
    <source>
        <dbReference type="ARBA" id="ARBA00012417"/>
    </source>
</evidence>
<evidence type="ECO:0000256" key="2">
    <source>
        <dbReference type="ARBA" id="ARBA00010945"/>
    </source>
</evidence>
<accession>A0A1I7NCE1</accession>
<keyword evidence="6" id="KW-0741">SOS mutagenesis</keyword>
<sequence length="423" mass="46861">MTALALIDGNSFYCSCERVFDPKLERRPVIVLSNNDGCAVARTAEAKALGIGMGAPFFKIKDICRSGNVAVFSSNYALYGDMSRRMNQVYQGFSPDIEIYSIDESFLDVEHLPIKDRTAWASDLRSTTRQWTGIPCCVGIGPTKTLAKLANKAAKKLAGGVLDLSEERIRAEVMATFPIADVWGIGPASQEKLRHLGIEYAGQVRDMDPKLARQLMTVVGERIIHELNGRQAIALEAVAPQRKGCAVTRSFGERVTQKIQMEQAVAGYATRLGEKLRRHNLATDHVTVFMHTSQFSKDDPQRSVSMTVDIPEATNDTLSLIKAARRAVDALWQDGFRYSKAGIITQDLVPPAQSQRALFDAMDHERAAKVMAAMDKANRRWGRATVVPAATMGGAKKPQTFTTKFEMRSPRFTTRWAELPMCR</sequence>
<evidence type="ECO:0000313" key="12">
    <source>
        <dbReference type="EMBL" id="SFV32223.1"/>
    </source>
</evidence>
<comment type="cofactor">
    <cofactor evidence="1">
        <name>Mg(2+)</name>
        <dbReference type="ChEBI" id="CHEBI:18420"/>
    </cofactor>
</comment>
<dbReference type="GO" id="GO:0009432">
    <property type="term" value="P:SOS response"/>
    <property type="evidence" value="ECO:0007669"/>
    <property type="project" value="UniProtKB-KW"/>
</dbReference>
<evidence type="ECO:0000256" key="6">
    <source>
        <dbReference type="ARBA" id="ARBA00023199"/>
    </source>
</evidence>
<evidence type="ECO:0000256" key="5">
    <source>
        <dbReference type="ARBA" id="ARBA00022763"/>
    </source>
</evidence>
<comment type="function">
    <text evidence="9">Poorly processive, error-prone DNA polymerase involved in untargeted mutagenesis. Copies undamaged DNA at stalled replication forks, which arise in vivo from mismatched or misaligned primer ends. These misaligned primers can be extended by PolIV. Exhibits no 3'-5' exonuclease (proofreading) activity. May be involved in translesional synthesis, in conjunction with the beta clamp from PolIII.</text>
</comment>
<evidence type="ECO:0000313" key="13">
    <source>
        <dbReference type="Proteomes" id="UP000199074"/>
    </source>
</evidence>
<name>A0A1I7NCE1_9HYPH</name>
<dbReference type="EC" id="2.7.7.7" evidence="4"/>
<keyword evidence="7" id="KW-0234">DNA repair</keyword>
<dbReference type="SUPFAM" id="SSF56672">
    <property type="entry name" value="DNA/RNA polymerases"/>
    <property type="match status" value="1"/>
</dbReference>
<evidence type="ECO:0000256" key="7">
    <source>
        <dbReference type="ARBA" id="ARBA00023204"/>
    </source>
</evidence>
<dbReference type="RefSeq" id="WP_092423045.1">
    <property type="nucleotide sequence ID" value="NZ_FPCK01000001.1"/>
</dbReference>
<dbReference type="InterPro" id="IPR050116">
    <property type="entry name" value="DNA_polymerase-Y"/>
</dbReference>
<keyword evidence="5" id="KW-0227">DNA damage</keyword>
<dbReference type="Gene3D" id="3.30.1490.100">
    <property type="entry name" value="DNA polymerase, Y-family, little finger domain"/>
    <property type="match status" value="1"/>
</dbReference>
<proteinExistence type="inferred from homology"/>
<comment type="similarity">
    <text evidence="2">Belongs to the DNA polymerase type-Y family.</text>
</comment>
<dbReference type="EMBL" id="FPCK01000001">
    <property type="protein sequence ID" value="SFV32223.1"/>
    <property type="molecule type" value="Genomic_DNA"/>
</dbReference>
<organism evidence="12 13">
    <name type="scientific">Devosia crocina</name>
    <dbReference type="NCBI Taxonomy" id="429728"/>
    <lineage>
        <taxon>Bacteria</taxon>
        <taxon>Pseudomonadati</taxon>
        <taxon>Pseudomonadota</taxon>
        <taxon>Alphaproteobacteria</taxon>
        <taxon>Hyphomicrobiales</taxon>
        <taxon>Devosiaceae</taxon>
        <taxon>Devosia</taxon>
    </lineage>
</organism>
<comment type="catalytic activity">
    <reaction evidence="10">
        <text>DNA(n) + a 2'-deoxyribonucleoside 5'-triphosphate = DNA(n+1) + diphosphate</text>
        <dbReference type="Rhea" id="RHEA:22508"/>
        <dbReference type="Rhea" id="RHEA-COMP:17339"/>
        <dbReference type="Rhea" id="RHEA-COMP:17340"/>
        <dbReference type="ChEBI" id="CHEBI:33019"/>
        <dbReference type="ChEBI" id="CHEBI:61560"/>
        <dbReference type="ChEBI" id="CHEBI:173112"/>
        <dbReference type="EC" id="2.7.7.7"/>
    </reaction>
</comment>
<dbReference type="Pfam" id="PF13438">
    <property type="entry name" value="DUF4113"/>
    <property type="match status" value="1"/>
</dbReference>
<dbReference type="OrthoDB" id="9808813at2"/>
<dbReference type="GO" id="GO:0003887">
    <property type="term" value="F:DNA-directed DNA polymerase activity"/>
    <property type="evidence" value="ECO:0007669"/>
    <property type="project" value="UniProtKB-EC"/>
</dbReference>
<dbReference type="Gene3D" id="1.10.150.20">
    <property type="entry name" value="5' to 3' exonuclease, C-terminal subdomain"/>
    <property type="match status" value="1"/>
</dbReference>
<dbReference type="STRING" id="429728.SAMN05216456_1576"/>
<feature type="domain" description="UmuC" evidence="11">
    <location>
        <begin position="4"/>
        <end position="186"/>
    </location>
</feature>
<protein>
    <recommendedName>
        <fullName evidence="4">DNA-directed DNA polymerase</fullName>
        <ecNumber evidence="4">2.7.7.7</ecNumber>
    </recommendedName>
</protein>
<gene>
    <name evidence="12" type="ORF">SAMN05216456_1576</name>
</gene>
<dbReference type="InterPro" id="IPR025188">
    <property type="entry name" value="DUF4113"/>
</dbReference>
<dbReference type="Pfam" id="PF11799">
    <property type="entry name" value="IMS_C"/>
    <property type="match status" value="1"/>
</dbReference>
<dbReference type="InterPro" id="IPR017961">
    <property type="entry name" value="DNA_pol_Y-fam_little_finger"/>
</dbReference>
<evidence type="ECO:0000256" key="10">
    <source>
        <dbReference type="ARBA" id="ARBA00049244"/>
    </source>
</evidence>
<keyword evidence="13" id="KW-1185">Reference proteome</keyword>
<dbReference type="Pfam" id="PF00817">
    <property type="entry name" value="IMS"/>
    <property type="match status" value="1"/>
</dbReference>
<comment type="subunit">
    <text evidence="3">Monomer.</text>
</comment>
<dbReference type="SUPFAM" id="SSF100879">
    <property type="entry name" value="Lesion bypass DNA polymerase (Y-family), little finger domain"/>
    <property type="match status" value="1"/>
</dbReference>
<dbReference type="PANTHER" id="PTHR11076:SF34">
    <property type="entry name" value="PROTEIN UMUC"/>
    <property type="match status" value="1"/>
</dbReference>
<reference evidence="12 13" key="1">
    <citation type="submission" date="2016-10" db="EMBL/GenBank/DDBJ databases">
        <authorList>
            <person name="de Groot N.N."/>
        </authorList>
    </citation>
    <scope>NUCLEOTIDE SEQUENCE [LARGE SCALE GENOMIC DNA]</scope>
    <source>
        <strain evidence="12 13">IPL20</strain>
    </source>
</reference>
<dbReference type="Gene3D" id="3.40.1170.60">
    <property type="match status" value="1"/>
</dbReference>
<dbReference type="Gene3D" id="3.30.70.270">
    <property type="match status" value="1"/>
</dbReference>
<dbReference type="PANTHER" id="PTHR11076">
    <property type="entry name" value="DNA REPAIR POLYMERASE UMUC / TRANSFERASE FAMILY MEMBER"/>
    <property type="match status" value="1"/>
</dbReference>
<evidence type="ECO:0000259" key="11">
    <source>
        <dbReference type="PROSITE" id="PS50173"/>
    </source>
</evidence>
<dbReference type="CDD" id="cd01700">
    <property type="entry name" value="PolY_Pol_V_umuC"/>
    <property type="match status" value="1"/>
</dbReference>
<dbReference type="AlphaFoldDB" id="A0A1I7NCE1"/>
<evidence type="ECO:0000256" key="9">
    <source>
        <dbReference type="ARBA" id="ARBA00025589"/>
    </source>
</evidence>
<dbReference type="Pfam" id="PF11798">
    <property type="entry name" value="IMS_HHH"/>
    <property type="match status" value="1"/>
</dbReference>
<evidence type="ECO:0000256" key="3">
    <source>
        <dbReference type="ARBA" id="ARBA00011245"/>
    </source>
</evidence>
<evidence type="ECO:0000256" key="1">
    <source>
        <dbReference type="ARBA" id="ARBA00001946"/>
    </source>
</evidence>
<dbReference type="GO" id="GO:0042276">
    <property type="term" value="P:error-prone translesion synthesis"/>
    <property type="evidence" value="ECO:0007669"/>
    <property type="project" value="TreeGrafter"/>
</dbReference>
<dbReference type="PROSITE" id="PS50173">
    <property type="entry name" value="UMUC"/>
    <property type="match status" value="1"/>
</dbReference>
<dbReference type="Proteomes" id="UP000199074">
    <property type="component" value="Unassembled WGS sequence"/>
</dbReference>
<dbReference type="InterPro" id="IPR036775">
    <property type="entry name" value="DNA_pol_Y-fam_lit_finger_sf"/>
</dbReference>
<dbReference type="GO" id="GO:0003684">
    <property type="term" value="F:damaged DNA binding"/>
    <property type="evidence" value="ECO:0007669"/>
    <property type="project" value="InterPro"/>
</dbReference>
<dbReference type="InterPro" id="IPR001126">
    <property type="entry name" value="UmuC"/>
</dbReference>
<dbReference type="InterPro" id="IPR043502">
    <property type="entry name" value="DNA/RNA_pol_sf"/>
</dbReference>
<dbReference type="GO" id="GO:0006281">
    <property type="term" value="P:DNA repair"/>
    <property type="evidence" value="ECO:0007669"/>
    <property type="project" value="UniProtKB-KW"/>
</dbReference>